<reference evidence="1 2" key="2">
    <citation type="journal article" date="2022" name="Mol. Ecol. Resour.">
        <title>The genomes of chicory, endive, great burdock and yacon provide insights into Asteraceae paleo-polyploidization history and plant inulin production.</title>
        <authorList>
            <person name="Fan W."/>
            <person name="Wang S."/>
            <person name="Wang H."/>
            <person name="Wang A."/>
            <person name="Jiang F."/>
            <person name="Liu H."/>
            <person name="Zhao H."/>
            <person name="Xu D."/>
            <person name="Zhang Y."/>
        </authorList>
    </citation>
    <scope>NUCLEOTIDE SEQUENCE [LARGE SCALE GENOMIC DNA]</scope>
    <source>
        <strain evidence="2">cv. Punajuju</strain>
        <tissue evidence="1">Leaves</tissue>
    </source>
</reference>
<gene>
    <name evidence="1" type="ORF">L2E82_32425</name>
</gene>
<organism evidence="1 2">
    <name type="scientific">Cichorium intybus</name>
    <name type="common">Chicory</name>
    <dbReference type="NCBI Taxonomy" id="13427"/>
    <lineage>
        <taxon>Eukaryota</taxon>
        <taxon>Viridiplantae</taxon>
        <taxon>Streptophyta</taxon>
        <taxon>Embryophyta</taxon>
        <taxon>Tracheophyta</taxon>
        <taxon>Spermatophyta</taxon>
        <taxon>Magnoliopsida</taxon>
        <taxon>eudicotyledons</taxon>
        <taxon>Gunneridae</taxon>
        <taxon>Pentapetalae</taxon>
        <taxon>asterids</taxon>
        <taxon>campanulids</taxon>
        <taxon>Asterales</taxon>
        <taxon>Asteraceae</taxon>
        <taxon>Cichorioideae</taxon>
        <taxon>Cichorieae</taxon>
        <taxon>Cichoriinae</taxon>
        <taxon>Cichorium</taxon>
    </lineage>
</organism>
<evidence type="ECO:0000313" key="1">
    <source>
        <dbReference type="EMBL" id="KAI3721415.1"/>
    </source>
</evidence>
<proteinExistence type="predicted"/>
<comment type="caution">
    <text evidence="1">The sequence shown here is derived from an EMBL/GenBank/DDBJ whole genome shotgun (WGS) entry which is preliminary data.</text>
</comment>
<protein>
    <submittedName>
        <fullName evidence="1">Uncharacterized protein</fullName>
    </submittedName>
</protein>
<name>A0ACB9BGS5_CICIN</name>
<accession>A0ACB9BGS5</accession>
<sequence length="500" mass="55665">MSIARSALHHHHCGGLKRHNTVVKGKENDRIQRGKESLTSPERFPAQHHSDSLLPSSALITHKQPLLPLLLSTTTQQQQPEDRKKTREGWKENILRIEPLNDEPEIFPELNINSEDPVHAPLDFTLDQTPYLLPDPSVDDLSGYNPFIDVPSMSSEIILMNQEFMTNIQNESQLQTTHNINIELNPEFGVGFQYQNHLQVIQRNLEGFQNPESMIENVQLPPIEATDFNESMSIFGSENQDHVQMIPNINSTFELNLPIPTTTVAGTRRGFKHSLSREIIAEHFNEPIEKAAKELNIGSTQLKSAGFGNEFSGAAGLSKDLLPNLKKEKEAIIEGSQSGLTDGTKKLIQAAHKVEYKKRKFLEKGETSSKTHTQQQSLPSNSGMSGINPGLLEPVSEGNFGGSAGNLAWFPPSYGYPQLVPNWNPSSSLPYLHTPQTSQFLAHNHRVTGSNPVETPQLEAPPPITESIPLPNPEEGTSQPNDDKEWSVEYLFWPPSDSSD</sequence>
<dbReference type="Proteomes" id="UP001055811">
    <property type="component" value="Linkage Group LG06"/>
</dbReference>
<keyword evidence="2" id="KW-1185">Reference proteome</keyword>
<reference evidence="2" key="1">
    <citation type="journal article" date="2022" name="Mol. Ecol. Resour.">
        <title>The genomes of chicory, endive, great burdock and yacon provide insights into Asteraceae palaeo-polyploidization history and plant inulin production.</title>
        <authorList>
            <person name="Fan W."/>
            <person name="Wang S."/>
            <person name="Wang H."/>
            <person name="Wang A."/>
            <person name="Jiang F."/>
            <person name="Liu H."/>
            <person name="Zhao H."/>
            <person name="Xu D."/>
            <person name="Zhang Y."/>
        </authorList>
    </citation>
    <scope>NUCLEOTIDE SEQUENCE [LARGE SCALE GENOMIC DNA]</scope>
    <source>
        <strain evidence="2">cv. Punajuju</strain>
    </source>
</reference>
<dbReference type="EMBL" id="CM042014">
    <property type="protein sequence ID" value="KAI3721415.1"/>
    <property type="molecule type" value="Genomic_DNA"/>
</dbReference>
<evidence type="ECO:0000313" key="2">
    <source>
        <dbReference type="Proteomes" id="UP001055811"/>
    </source>
</evidence>